<feature type="compositionally biased region" description="Low complexity" evidence="1">
    <location>
        <begin position="164"/>
        <end position="182"/>
    </location>
</feature>
<feature type="compositionally biased region" description="Acidic residues" evidence="1">
    <location>
        <begin position="138"/>
        <end position="147"/>
    </location>
</feature>
<reference evidence="2 3" key="1">
    <citation type="journal article" date="2020" name="Microbiol. Resour. Announc.">
        <title>Draft Genome Sequence of a Cladosporium Species Isolated from the Mesophotic Ascidian Didemnum maculosum.</title>
        <authorList>
            <person name="Gioti A."/>
            <person name="Siaperas R."/>
            <person name="Nikolaivits E."/>
            <person name="Le Goff G."/>
            <person name="Ouazzani J."/>
            <person name="Kotoulas G."/>
            <person name="Topakas E."/>
        </authorList>
    </citation>
    <scope>NUCLEOTIDE SEQUENCE [LARGE SCALE GENOMIC DNA]</scope>
    <source>
        <strain evidence="2 3">TM138-S3</strain>
    </source>
</reference>
<name>A0AB34KP19_9PEZI</name>
<sequence>MLATPQHRHHPHTHELSFLPKIPSPLSPRRSSSSSNAQTHGPPPQRPPQPVFSMSANPQPQQSQVPYSQRAIKRAPAVSQDALKERRRGMFLRKVREGREESRWGRRGEDMMRLDFVQRQRAWEAELARAAPFVREEEGLEEEEEVGDVFGIPESSAGGDDAMQFSAPGSQQQQQWGWQATQEEADEVAEREREELDALLSLLPGEELQGAQEQAQGQQPSFGSNEEQQGEEQMSEHFGSDADDYDALFSDFINADAHETVGGFDQAQVPEGSGDAMDMS</sequence>
<organism evidence="2 3">
    <name type="scientific">Cladosporium halotolerans</name>
    <dbReference type="NCBI Taxonomy" id="1052096"/>
    <lineage>
        <taxon>Eukaryota</taxon>
        <taxon>Fungi</taxon>
        <taxon>Dikarya</taxon>
        <taxon>Ascomycota</taxon>
        <taxon>Pezizomycotina</taxon>
        <taxon>Dothideomycetes</taxon>
        <taxon>Dothideomycetidae</taxon>
        <taxon>Cladosporiales</taxon>
        <taxon>Cladosporiaceae</taxon>
        <taxon>Cladosporium</taxon>
    </lineage>
</organism>
<comment type="caution">
    <text evidence="2">The sequence shown here is derived from an EMBL/GenBank/DDBJ whole genome shotgun (WGS) entry which is preliminary data.</text>
</comment>
<feature type="region of interest" description="Disordered" evidence="1">
    <location>
        <begin position="134"/>
        <end position="245"/>
    </location>
</feature>
<feature type="compositionally biased region" description="Low complexity" evidence="1">
    <location>
        <begin position="58"/>
        <end position="69"/>
    </location>
</feature>
<gene>
    <name evidence="2" type="ORF">WHR41_04641</name>
</gene>
<evidence type="ECO:0008006" key="4">
    <source>
        <dbReference type="Google" id="ProtNLM"/>
    </source>
</evidence>
<feature type="compositionally biased region" description="Low complexity" evidence="1">
    <location>
        <begin position="198"/>
        <end position="220"/>
    </location>
</feature>
<proteinExistence type="predicted"/>
<feature type="region of interest" description="Disordered" evidence="1">
    <location>
        <begin position="1"/>
        <end position="89"/>
    </location>
</feature>
<dbReference type="RefSeq" id="XP_069229884.1">
    <property type="nucleotide sequence ID" value="XM_069373247.1"/>
</dbReference>
<evidence type="ECO:0000256" key="1">
    <source>
        <dbReference type="SAM" id="MobiDB-lite"/>
    </source>
</evidence>
<keyword evidence="3" id="KW-1185">Reference proteome</keyword>
<evidence type="ECO:0000313" key="2">
    <source>
        <dbReference type="EMBL" id="KAL1586779.1"/>
    </source>
</evidence>
<evidence type="ECO:0000313" key="3">
    <source>
        <dbReference type="Proteomes" id="UP000803884"/>
    </source>
</evidence>
<dbReference type="EMBL" id="JAAQHG020000013">
    <property type="protein sequence ID" value="KAL1586779.1"/>
    <property type="molecule type" value="Genomic_DNA"/>
</dbReference>
<feature type="region of interest" description="Disordered" evidence="1">
    <location>
        <begin position="261"/>
        <end position="280"/>
    </location>
</feature>
<dbReference type="AlphaFoldDB" id="A0AB34KP19"/>
<dbReference type="GeneID" id="96006085"/>
<feature type="compositionally biased region" description="Basic residues" evidence="1">
    <location>
        <begin position="1"/>
        <end position="12"/>
    </location>
</feature>
<dbReference type="Proteomes" id="UP000803884">
    <property type="component" value="Unassembled WGS sequence"/>
</dbReference>
<accession>A0AB34KP19</accession>
<feature type="compositionally biased region" description="Pro residues" evidence="1">
    <location>
        <begin position="41"/>
        <end position="50"/>
    </location>
</feature>
<protein>
    <recommendedName>
        <fullName evidence="4">CCD97-like C-terminal domain-containing protein</fullName>
    </recommendedName>
</protein>